<dbReference type="Pfam" id="PF00440">
    <property type="entry name" value="TetR_N"/>
    <property type="match status" value="1"/>
</dbReference>
<dbReference type="AlphaFoldDB" id="A0A1C2DIX0"/>
<evidence type="ECO:0000256" key="3">
    <source>
        <dbReference type="ARBA" id="ARBA00023163"/>
    </source>
</evidence>
<evidence type="ECO:0000313" key="7">
    <source>
        <dbReference type="Proteomes" id="UP000094412"/>
    </source>
</evidence>
<name>A0A1C2DIX0_9HYPH</name>
<dbReference type="OrthoDB" id="9798857at2"/>
<keyword evidence="7" id="KW-1185">Reference proteome</keyword>
<proteinExistence type="predicted"/>
<evidence type="ECO:0000313" key="6">
    <source>
        <dbReference type="EMBL" id="OCX14711.1"/>
    </source>
</evidence>
<reference evidence="6 7" key="1">
    <citation type="submission" date="2016-08" db="EMBL/GenBank/DDBJ databases">
        <title>Whole genome sequence of Mesorhizobium sp. strain UASWS1009 isolated from industrial sewage.</title>
        <authorList>
            <person name="Crovadore J."/>
            <person name="Calmin G."/>
            <person name="Chablais R."/>
            <person name="Cochard B."/>
            <person name="Lefort F."/>
        </authorList>
    </citation>
    <scope>NUCLEOTIDE SEQUENCE [LARGE SCALE GENOMIC DNA]</scope>
    <source>
        <strain evidence="6 7">UASWS1009</strain>
    </source>
</reference>
<evidence type="ECO:0000256" key="2">
    <source>
        <dbReference type="ARBA" id="ARBA00023125"/>
    </source>
</evidence>
<protein>
    <submittedName>
        <fullName evidence="6">TetR family transcriptional regulator</fullName>
    </submittedName>
</protein>
<dbReference type="PROSITE" id="PS50977">
    <property type="entry name" value="HTH_TETR_2"/>
    <property type="match status" value="1"/>
</dbReference>
<keyword evidence="1" id="KW-0805">Transcription regulation</keyword>
<organism evidence="6 7">
    <name type="scientific">Mesorhizobium hungaricum</name>
    <dbReference type="NCBI Taxonomy" id="1566387"/>
    <lineage>
        <taxon>Bacteria</taxon>
        <taxon>Pseudomonadati</taxon>
        <taxon>Pseudomonadota</taxon>
        <taxon>Alphaproteobacteria</taxon>
        <taxon>Hyphomicrobiales</taxon>
        <taxon>Phyllobacteriaceae</taxon>
        <taxon>Mesorhizobium</taxon>
    </lineage>
</organism>
<dbReference type="EMBL" id="MDEO01000035">
    <property type="protein sequence ID" value="OCX14711.1"/>
    <property type="molecule type" value="Genomic_DNA"/>
</dbReference>
<evidence type="ECO:0000256" key="4">
    <source>
        <dbReference type="PROSITE-ProRule" id="PRU00335"/>
    </source>
</evidence>
<sequence length="197" mass="22424">MASRPQLGKSQRTRLRIAETAHALFERHGFDAVTMEQIAIEADVVRGTLYNHFPVKEAVLVEWMHLRLAEDLAPLIGQVMTQRSFSARISTLLDASALWWEQHRQYAAAYLRFRFQQLKQGEAGQTSSDMAAAYAALIAKAQEVDEVRVDESAIRLANYLHFLILYALMTWLESPTASLRDELAHAFEFFMLGAKPR</sequence>
<keyword evidence="3" id="KW-0804">Transcription</keyword>
<dbReference type="GO" id="GO:0003700">
    <property type="term" value="F:DNA-binding transcription factor activity"/>
    <property type="evidence" value="ECO:0007669"/>
    <property type="project" value="TreeGrafter"/>
</dbReference>
<dbReference type="Gene3D" id="1.10.357.10">
    <property type="entry name" value="Tetracycline Repressor, domain 2"/>
    <property type="match status" value="1"/>
</dbReference>
<accession>A0A1C2DIX0</accession>
<dbReference type="PANTHER" id="PTHR30055:SF234">
    <property type="entry name" value="HTH-TYPE TRANSCRIPTIONAL REGULATOR BETI"/>
    <property type="match status" value="1"/>
</dbReference>
<dbReference type="PRINTS" id="PR00455">
    <property type="entry name" value="HTHTETR"/>
</dbReference>
<comment type="caution">
    <text evidence="6">The sequence shown here is derived from an EMBL/GenBank/DDBJ whole genome shotgun (WGS) entry which is preliminary data.</text>
</comment>
<evidence type="ECO:0000256" key="1">
    <source>
        <dbReference type="ARBA" id="ARBA00023015"/>
    </source>
</evidence>
<dbReference type="RefSeq" id="WP_024925448.1">
    <property type="nucleotide sequence ID" value="NZ_MDEO01000035.1"/>
</dbReference>
<dbReference type="GO" id="GO:0000976">
    <property type="term" value="F:transcription cis-regulatory region binding"/>
    <property type="evidence" value="ECO:0007669"/>
    <property type="project" value="TreeGrafter"/>
</dbReference>
<feature type="domain" description="HTH tetR-type" evidence="5">
    <location>
        <begin position="11"/>
        <end position="71"/>
    </location>
</feature>
<dbReference type="Proteomes" id="UP000094412">
    <property type="component" value="Unassembled WGS sequence"/>
</dbReference>
<dbReference type="InterPro" id="IPR050109">
    <property type="entry name" value="HTH-type_TetR-like_transc_reg"/>
</dbReference>
<evidence type="ECO:0000259" key="5">
    <source>
        <dbReference type="PROSITE" id="PS50977"/>
    </source>
</evidence>
<dbReference type="STRING" id="1566387.QV13_19985"/>
<dbReference type="PANTHER" id="PTHR30055">
    <property type="entry name" value="HTH-TYPE TRANSCRIPTIONAL REGULATOR RUTR"/>
    <property type="match status" value="1"/>
</dbReference>
<dbReference type="SUPFAM" id="SSF46689">
    <property type="entry name" value="Homeodomain-like"/>
    <property type="match status" value="1"/>
</dbReference>
<dbReference type="InterPro" id="IPR009057">
    <property type="entry name" value="Homeodomain-like_sf"/>
</dbReference>
<feature type="DNA-binding region" description="H-T-H motif" evidence="4">
    <location>
        <begin position="34"/>
        <end position="53"/>
    </location>
</feature>
<gene>
    <name evidence="6" type="ORF">QV13_19985</name>
</gene>
<dbReference type="InterPro" id="IPR001647">
    <property type="entry name" value="HTH_TetR"/>
</dbReference>
<keyword evidence="2 4" id="KW-0238">DNA-binding</keyword>